<evidence type="ECO:0000256" key="2">
    <source>
        <dbReference type="ARBA" id="ARBA00022574"/>
    </source>
</evidence>
<dbReference type="Pfam" id="PF13879">
    <property type="entry name" value="Hmw_CFAP97"/>
    <property type="match status" value="1"/>
</dbReference>
<dbReference type="SUPFAM" id="SSF82171">
    <property type="entry name" value="DPP6 N-terminal domain-like"/>
    <property type="match status" value="1"/>
</dbReference>
<dbReference type="PROSITE" id="PS50082">
    <property type="entry name" value="WD_REPEATS_2"/>
    <property type="match status" value="1"/>
</dbReference>
<proteinExistence type="inferred from homology"/>
<comment type="caution">
    <text evidence="6">The sequence shown here is derived from an EMBL/GenBank/DDBJ whole genome shotgun (WGS) entry which is preliminary data.</text>
</comment>
<evidence type="ECO:0000256" key="1">
    <source>
        <dbReference type="ARBA" id="ARBA00008315"/>
    </source>
</evidence>
<dbReference type="PROSITE" id="PS50294">
    <property type="entry name" value="WD_REPEATS_REGION"/>
    <property type="match status" value="1"/>
</dbReference>
<protein>
    <submittedName>
        <fullName evidence="6">Uncharacterized protein</fullName>
    </submittedName>
</protein>
<evidence type="ECO:0000313" key="6">
    <source>
        <dbReference type="EMBL" id="KAJ3114285.1"/>
    </source>
</evidence>
<dbReference type="InterPro" id="IPR019775">
    <property type="entry name" value="WD40_repeat_CS"/>
</dbReference>
<comment type="similarity">
    <text evidence="1">Belongs to the CFAP97 family.</text>
</comment>
<dbReference type="PANTHER" id="PTHR19871">
    <property type="entry name" value="BETA TRANSDUCIN-RELATED PROTEIN"/>
    <property type="match status" value="1"/>
</dbReference>
<dbReference type="Gene3D" id="2.130.10.10">
    <property type="entry name" value="YVTN repeat-like/Quinoprotein amine dehydrogenase"/>
    <property type="match status" value="2"/>
</dbReference>
<feature type="coiled-coil region" evidence="5">
    <location>
        <begin position="316"/>
        <end position="344"/>
    </location>
</feature>
<evidence type="ECO:0000256" key="5">
    <source>
        <dbReference type="SAM" id="Coils"/>
    </source>
</evidence>
<reference evidence="6" key="1">
    <citation type="submission" date="2020-05" db="EMBL/GenBank/DDBJ databases">
        <title>Phylogenomic resolution of chytrid fungi.</title>
        <authorList>
            <person name="Stajich J.E."/>
            <person name="Amses K."/>
            <person name="Simmons R."/>
            <person name="Seto K."/>
            <person name="Myers J."/>
            <person name="Bonds A."/>
            <person name="Quandt C.A."/>
            <person name="Barry K."/>
            <person name="Liu P."/>
            <person name="Grigoriev I."/>
            <person name="Longcore J.E."/>
            <person name="James T.Y."/>
        </authorList>
    </citation>
    <scope>NUCLEOTIDE SEQUENCE</scope>
    <source>
        <strain evidence="6">JEL0513</strain>
    </source>
</reference>
<dbReference type="InterPro" id="IPR029488">
    <property type="entry name" value="Hmw/CFAP97"/>
</dbReference>
<dbReference type="InterPro" id="IPR036322">
    <property type="entry name" value="WD40_repeat_dom_sf"/>
</dbReference>
<dbReference type="SMART" id="SM00320">
    <property type="entry name" value="WD40"/>
    <property type="match status" value="4"/>
</dbReference>
<evidence type="ECO:0000313" key="7">
    <source>
        <dbReference type="Proteomes" id="UP001211907"/>
    </source>
</evidence>
<keyword evidence="5" id="KW-0175">Coiled coil</keyword>
<keyword evidence="2 4" id="KW-0853">WD repeat</keyword>
<keyword evidence="3" id="KW-0677">Repeat</keyword>
<dbReference type="SUPFAM" id="SSF50978">
    <property type="entry name" value="WD40 repeat-like"/>
    <property type="match status" value="1"/>
</dbReference>
<evidence type="ECO:0000256" key="4">
    <source>
        <dbReference type="PROSITE-ProRule" id="PRU00221"/>
    </source>
</evidence>
<keyword evidence="7" id="KW-1185">Reference proteome</keyword>
<dbReference type="InterPro" id="IPR001680">
    <property type="entry name" value="WD40_rpt"/>
</dbReference>
<evidence type="ECO:0000256" key="3">
    <source>
        <dbReference type="ARBA" id="ARBA00022737"/>
    </source>
</evidence>
<dbReference type="PANTHER" id="PTHR19871:SF14">
    <property type="entry name" value="DUF4062 DOMAIN-CONTAINING PROTEIN"/>
    <property type="match status" value="1"/>
</dbReference>
<dbReference type="InterPro" id="IPR015943">
    <property type="entry name" value="WD40/YVTN_repeat-like_dom_sf"/>
</dbReference>
<sequence>MMYCGEEIQSKQLERLPPPAPGSAHKRYTSVYPCTNRLLAKRWDDAAREKHQLKLSTMKTYIDSAPPKVQDHLNARAKKLLVEDQKLSRIEHENHILLARLARQMSVIEGFSGLDTDYKLKVTAPLPASSQRKKKEIMEQIHESNQILLQRVEAKLPYYCQEVWTEERRTNLTYFQRISRFPEGYHKVLNREGVPPPLKVPLRRRINRSEILRQKWAIESKLNLDEFGNPKRIASSNTNENINYSSDEDHPKKFSNIYLTKSEKIRREYIKALRDGGGEKKWRENHTLYPNDPLDISAAKMKLASEDDASRSPGQKQSLKVRLNRAQHLRLEEQEEKKKEKEQIKLPTHLANIESRIDSRKELLRHEKIIEHAERDRENQLNTLNFDESEYEPNIIKNQAEIYELKNSTWNHVIQGISLRTGFRLPESYPVSVGVLWSSDAEDCGIERWHILSKVLPKIKLRAAQLGVEIFLRDLKWGIPKNLIDSQAHFEFESQQLERYMKESVGIHFISFISHKRGQLGFLPRMISCQLFGQLLEIITATENGDNKQQIINEWYKLNENIVPPMYCLANISSNFPEFSLAVNTHAFRNSKKMWIKAKENLLNCLNYAAIAILNTGNWTEEDFETLRMLTTSKIEVESLRAIQGPTEDAILIIRDLNFKDKITKENIGSYLDWNGDRPDEKAASDLKNLKKKLQSWIKDSNIIIDEVDFSPGFGLRLHDKDVARYISNITCSVHELLENSLQKATDRLHFDSVHEEVLRHSKLFEKAALAFTGKTRVVNKVSAFFHTRYKFGIPPLLVSSPLGDTSVTLLCKGLKKFLDEAISITQIIKFSELPTIVVRFIGETPDSSNSITLLKSICKQIKRANANISLPSSLLEIGSSPILETDAVPSDFSSLYNCFIECLKTATHERPIFIVLLNLDRIISDEIGYSLSWLPIENNIPHVHIAISISQIQQLQNENDISETIRIKMERAHLILAQMNREVFNDHSIILDMIDIATGHIEIKKWLYYDGINLSLQQRKAILTAATNTLTPNGTTTTHWILRCHYLLARRLKSWEVYSFNNHPSADFKSVEKELAEIMFDSAERIHGKKIVTRSSQILVICRDGISETGLEDLLSLDSDILSESISNQIENSVVTEISPLIPIPRVPAIVIVYLLNTLVNEYEIVVRGRGYERGPNLLKWCNEFIREVAKSRYLSDPKVSQTVIEDVAAYLNNDWTDSAKKGNKNQPISIYLKSVGADGENWKGNLNPHKLLPLHTNSWKIDDEIVYNLHRIRVLPRALIFSQRYRDLRKQFEDFLFLEAFVITWTEKNKPRQFLVTRAIWMAQYEQTKSFYPPGLLFQEFNNMPANTSAIFHNPIQIYLEDNLDFISSSRGGRLECETAWKQDQEVSNPLPIHHINVQCASVSVDGKWIASGASDGSIKVWNIATGEEILTFCHILSNDSVSNSDTMASSNQPEYIKPAKYGISFICFSGERNSLQLVSCAHDLKLEPSIRVWNLKSLNSTPRIMTGGHALGAKIVKCEFLPPENRRLMSVGSDFKVALWEVARCKIIRVLSVSDLNFDFDFDSVAGISSKKETTHSNKYQRQYESGYPKLAAGVSQIGLFAYGSTTITVTDAHWKDIFIRDINGHVDKNKIIKWHRLTAIEFSSDSINVFASSAVAPDDIQILTVERQKLVENLIKIEDCIDITYSKFTTKNLLQHEMLSNKSESIQAIISSATKLNATSVRAESEIKQAKQSIVRGWNIASGQLTLMIYIEDYITSLVLSQNSMFILTAGERGIITGHSRSTGKVEFIRQGHASGISQLCNVLATTKKRKEDEDSLYYTYSGQFNMSMSRSLGSLSGPSISAPLQFFSVGLDDKLILWTLDSEKPVPGEFPITKISFNSGGDLMISIGGISANSSMEQKALIRVWETATAVLRLALEVAAEVNYAVFFSETEAELKILVGCKRGMVRIYRFSTGEILREFWADVENALSPSILGYKLEWPFALTGVSVISYALHPHGRYLAVAVVGNEREPSVAITVANCKAHYACDILNRNAGKPLSVQPRQQFQEEVEKTADKFLLDVIKITFWDLEGNCLILSESFHFPIFFNASDHSSCAGPYNARPVLNRRECFVLGWSQDGRYLYASDDCEILKECTVDFKNGKVYNTVHSNEKFWKASHASPIVRYGVPCVNNIIKISENTVNLDTSAATAFHSIFNRRLEHTCFAYGNGIIALRSIDLENGRDELRWFLGHSVCGKE</sequence>
<name>A0AAD5XBL5_9FUNG</name>
<accession>A0AAD5XBL5</accession>
<gene>
    <name evidence="6" type="ORF">HK100_001707</name>
</gene>
<feature type="non-terminal residue" evidence="6">
    <location>
        <position position="2240"/>
    </location>
</feature>
<feature type="repeat" description="WD" evidence="4">
    <location>
        <begin position="1393"/>
        <end position="1434"/>
    </location>
</feature>
<dbReference type="PROSITE" id="PS00678">
    <property type="entry name" value="WD_REPEATS_1"/>
    <property type="match status" value="1"/>
</dbReference>
<dbReference type="Proteomes" id="UP001211907">
    <property type="component" value="Unassembled WGS sequence"/>
</dbReference>
<dbReference type="EMBL" id="JADGJH010001379">
    <property type="protein sequence ID" value="KAJ3114285.1"/>
    <property type="molecule type" value="Genomic_DNA"/>
</dbReference>
<dbReference type="InterPro" id="IPR052752">
    <property type="entry name" value="NACHT-WD_repeat"/>
</dbReference>
<dbReference type="Pfam" id="PF00400">
    <property type="entry name" value="WD40"/>
    <property type="match status" value="1"/>
</dbReference>
<organism evidence="6 7">
    <name type="scientific">Physocladia obscura</name>
    <dbReference type="NCBI Taxonomy" id="109957"/>
    <lineage>
        <taxon>Eukaryota</taxon>
        <taxon>Fungi</taxon>
        <taxon>Fungi incertae sedis</taxon>
        <taxon>Chytridiomycota</taxon>
        <taxon>Chytridiomycota incertae sedis</taxon>
        <taxon>Chytridiomycetes</taxon>
        <taxon>Chytridiales</taxon>
        <taxon>Chytriomycetaceae</taxon>
        <taxon>Physocladia</taxon>
    </lineage>
</organism>